<keyword evidence="1" id="KW-0812">Transmembrane</keyword>
<evidence type="ECO:0000313" key="3">
    <source>
        <dbReference type="Proteomes" id="UP001497482"/>
    </source>
</evidence>
<keyword evidence="3" id="KW-1185">Reference proteome</keyword>
<protein>
    <submittedName>
        <fullName evidence="2">Uncharacterized protein</fullName>
    </submittedName>
</protein>
<gene>
    <name evidence="2" type="ORF">KC01_LOCUS12625</name>
</gene>
<evidence type="ECO:0000313" key="2">
    <source>
        <dbReference type="EMBL" id="CAL1581912.1"/>
    </source>
</evidence>
<sequence length="84" mass="8582">MNVFVGCIDVKEVVILVVLEGFWVWCVVVVGGEGGVWLGGLDLGGWVGIGVGGGLGWGCVGVFVGGVWWLVGGVGGWLYVGFLG</sequence>
<proteinExistence type="predicted"/>
<organism evidence="2 3">
    <name type="scientific">Knipowitschia caucasica</name>
    <name type="common">Caucasian dwarf goby</name>
    <name type="synonym">Pomatoschistus caucasicus</name>
    <dbReference type="NCBI Taxonomy" id="637954"/>
    <lineage>
        <taxon>Eukaryota</taxon>
        <taxon>Metazoa</taxon>
        <taxon>Chordata</taxon>
        <taxon>Craniata</taxon>
        <taxon>Vertebrata</taxon>
        <taxon>Euteleostomi</taxon>
        <taxon>Actinopterygii</taxon>
        <taxon>Neopterygii</taxon>
        <taxon>Teleostei</taxon>
        <taxon>Neoteleostei</taxon>
        <taxon>Acanthomorphata</taxon>
        <taxon>Gobiaria</taxon>
        <taxon>Gobiiformes</taxon>
        <taxon>Gobioidei</taxon>
        <taxon>Gobiidae</taxon>
        <taxon>Gobiinae</taxon>
        <taxon>Knipowitschia</taxon>
    </lineage>
</organism>
<evidence type="ECO:0000256" key="1">
    <source>
        <dbReference type="SAM" id="Phobius"/>
    </source>
</evidence>
<reference evidence="2 3" key="1">
    <citation type="submission" date="2024-04" db="EMBL/GenBank/DDBJ databases">
        <authorList>
            <person name="Waldvogel A.-M."/>
            <person name="Schoenle A."/>
        </authorList>
    </citation>
    <scope>NUCLEOTIDE SEQUENCE [LARGE SCALE GENOMIC DNA]</scope>
</reference>
<keyword evidence="1" id="KW-0472">Membrane</keyword>
<feature type="transmembrane region" description="Helical" evidence="1">
    <location>
        <begin position="55"/>
        <end position="80"/>
    </location>
</feature>
<dbReference type="Proteomes" id="UP001497482">
    <property type="component" value="Chromosome 15"/>
</dbReference>
<keyword evidence="1" id="KW-1133">Transmembrane helix</keyword>
<name>A0AAV2JWR2_KNICA</name>
<dbReference type="EMBL" id="OZ035837">
    <property type="protein sequence ID" value="CAL1581912.1"/>
    <property type="molecule type" value="Genomic_DNA"/>
</dbReference>
<accession>A0AAV2JWR2</accession>
<dbReference type="AlphaFoldDB" id="A0AAV2JWR2"/>